<reference evidence="6 7" key="2">
    <citation type="journal article" date="2014" name="PLoS ONE">
        <title>Evolution of mitochondria reconstructed from the energy metabolism of living bacteria.</title>
        <authorList>
            <person name="Degli Esposti M."/>
            <person name="Chouaia B."/>
            <person name="Comandatore F."/>
            <person name="Crotti E."/>
            <person name="Sassera D."/>
            <person name="Lievens P.M."/>
            <person name="Daffonchio D."/>
            <person name="Bandi C."/>
        </authorList>
    </citation>
    <scope>NUCLEOTIDE SEQUENCE [LARGE SCALE GENOMIC DNA]</scope>
    <source>
        <strain evidence="7">AM169</strain>
    </source>
</reference>
<sequence length="335" mass="34396">MVPLNELGERAMSLSINTNQSSLAALETLNTTQTDLAHTENAVSTGKKVANASDNPAAFGIASQIGGDIAGQSAVNDGLSYASQVLSATNSAANSIIKVLQNVQNAVTTVGNNIGNESSLGQLNKELTGYMKSIDTIARNATVKGVNLLSGGTLSGTGDGMGITSNSLTFVTSLQGDTQTLNSYGYMIGLTTGYGIGHIMTELFGMTPGSAMPGEDPTVNNFLTATPDGARISDGFNAAATAQRLPRMIQITQNAIQAMTNVTSDLGANMQLINSMSAYGQKSSDSLTAASGALTDADMSAESAKMTSLQTKQSLGIKSLSIANGQSQNILSLFQ</sequence>
<dbReference type="AlphaFoldDB" id="A0A7U7G5T5"/>
<dbReference type="EMBL" id="CBLY010000006">
    <property type="protein sequence ID" value="CDG33656.1"/>
    <property type="molecule type" value="Genomic_DNA"/>
</dbReference>
<organism evidence="6 7">
    <name type="scientific">Parasaccharibacter apium</name>
    <dbReference type="NCBI Taxonomy" id="1510841"/>
    <lineage>
        <taxon>Bacteria</taxon>
        <taxon>Pseudomonadati</taxon>
        <taxon>Pseudomonadota</taxon>
        <taxon>Alphaproteobacteria</taxon>
        <taxon>Acetobacterales</taxon>
        <taxon>Acetobacteraceae</taxon>
        <taxon>Parasaccharibacter</taxon>
    </lineage>
</organism>
<accession>A0A7U7G5T5</accession>
<proteinExistence type="inferred from homology"/>
<keyword evidence="6" id="KW-0282">Flagellum</keyword>
<evidence type="ECO:0000313" key="6">
    <source>
        <dbReference type="EMBL" id="CDG33656.1"/>
    </source>
</evidence>
<evidence type="ECO:0000259" key="5">
    <source>
        <dbReference type="Pfam" id="PF00700"/>
    </source>
</evidence>
<dbReference type="Proteomes" id="UP000027590">
    <property type="component" value="Unassembled WGS sequence"/>
</dbReference>
<dbReference type="PANTHER" id="PTHR42792:SF2">
    <property type="entry name" value="FLAGELLIN"/>
    <property type="match status" value="1"/>
</dbReference>
<evidence type="ECO:0000256" key="1">
    <source>
        <dbReference type="ARBA" id="ARBA00005709"/>
    </source>
</evidence>
<dbReference type="PANTHER" id="PTHR42792">
    <property type="entry name" value="FLAGELLIN"/>
    <property type="match status" value="1"/>
</dbReference>
<keyword evidence="3" id="KW-0964">Secreted</keyword>
<name>A0A7U7G5T5_9PROT</name>
<evidence type="ECO:0000256" key="3">
    <source>
        <dbReference type="RuleBase" id="RU362073"/>
    </source>
</evidence>
<comment type="similarity">
    <text evidence="1 3">Belongs to the bacterial flagellin family.</text>
</comment>
<keyword evidence="6" id="KW-0969">Cilium</keyword>
<dbReference type="InterPro" id="IPR046358">
    <property type="entry name" value="Flagellin_C"/>
</dbReference>
<dbReference type="SUPFAM" id="SSF64518">
    <property type="entry name" value="Phase 1 flagellin"/>
    <property type="match status" value="1"/>
</dbReference>
<evidence type="ECO:0000256" key="2">
    <source>
        <dbReference type="ARBA" id="ARBA00023143"/>
    </source>
</evidence>
<dbReference type="Pfam" id="PF00700">
    <property type="entry name" value="Flagellin_C"/>
    <property type="match status" value="1"/>
</dbReference>
<comment type="caution">
    <text evidence="6">The sequence shown here is derived from an EMBL/GenBank/DDBJ whole genome shotgun (WGS) entry which is preliminary data.</text>
</comment>
<dbReference type="Gene3D" id="1.20.1330.10">
    <property type="entry name" value="f41 fragment of flagellin, N-terminal domain"/>
    <property type="match status" value="1"/>
</dbReference>
<dbReference type="GO" id="GO:0005576">
    <property type="term" value="C:extracellular region"/>
    <property type="evidence" value="ECO:0007669"/>
    <property type="project" value="UniProtKB-SubCell"/>
</dbReference>
<evidence type="ECO:0000313" key="7">
    <source>
        <dbReference type="Proteomes" id="UP000027590"/>
    </source>
</evidence>
<feature type="domain" description="Flagellin C-terminal" evidence="5">
    <location>
        <begin position="249"/>
        <end position="334"/>
    </location>
</feature>
<reference evidence="6 7" key="1">
    <citation type="journal article" date="2014" name="Genome Biol. Evol.">
        <title>Acetic acid bacteria genomes reveal functional traits for adaptation to life in insect guts.</title>
        <authorList>
            <person name="Chouaia B."/>
            <person name="Gaiarsa S."/>
            <person name="Crotti E."/>
            <person name="Comandatore F."/>
            <person name="Degli Esposti M."/>
            <person name="Ricci I."/>
            <person name="Alma A."/>
            <person name="Favia G."/>
            <person name="Bandi C."/>
            <person name="Daffonchio D."/>
        </authorList>
    </citation>
    <scope>NUCLEOTIDE SEQUENCE [LARGE SCALE GENOMIC DNA]</scope>
    <source>
        <strain evidence="7">AM169</strain>
    </source>
</reference>
<comment type="function">
    <text evidence="3">Flagellin is the subunit protein which polymerizes to form the filaments of bacterial flagella.</text>
</comment>
<dbReference type="InterPro" id="IPR001029">
    <property type="entry name" value="Flagellin_N"/>
</dbReference>
<keyword evidence="2 3" id="KW-0975">Bacterial flagellum</keyword>
<evidence type="ECO:0000259" key="4">
    <source>
        <dbReference type="Pfam" id="PF00669"/>
    </source>
</evidence>
<keyword evidence="6" id="KW-0966">Cell projection</keyword>
<dbReference type="Pfam" id="PF00669">
    <property type="entry name" value="Flagellin_N"/>
    <property type="match status" value="1"/>
</dbReference>
<comment type="subcellular location">
    <subcellularLocation>
        <location evidence="3">Secreted</location>
    </subcellularLocation>
    <subcellularLocation>
        <location evidence="3">Bacterial flagellum</location>
    </subcellularLocation>
</comment>
<dbReference type="InterPro" id="IPR001492">
    <property type="entry name" value="Flagellin"/>
</dbReference>
<protein>
    <recommendedName>
        <fullName evidence="3">Flagellin</fullName>
    </recommendedName>
</protein>
<dbReference type="GO" id="GO:0009288">
    <property type="term" value="C:bacterial-type flagellum"/>
    <property type="evidence" value="ECO:0007669"/>
    <property type="project" value="UniProtKB-SubCell"/>
</dbReference>
<dbReference type="GO" id="GO:0005198">
    <property type="term" value="F:structural molecule activity"/>
    <property type="evidence" value="ECO:0007669"/>
    <property type="project" value="UniProtKB-UniRule"/>
</dbReference>
<feature type="domain" description="Flagellin N-terminal" evidence="4">
    <location>
        <begin position="16"/>
        <end position="151"/>
    </location>
</feature>
<gene>
    <name evidence="6" type="ORF">SACS_0918</name>
</gene>